<dbReference type="OrthoDB" id="5494374at2"/>
<dbReference type="InterPro" id="IPR046320">
    <property type="entry name" value="DUF4922"/>
</dbReference>
<keyword evidence="4" id="KW-1185">Reference proteome</keyword>
<evidence type="ECO:0000259" key="1">
    <source>
        <dbReference type="Pfam" id="PF16269"/>
    </source>
</evidence>
<dbReference type="Pfam" id="PF26216">
    <property type="entry name" value="GDPGP1_C"/>
    <property type="match status" value="1"/>
</dbReference>
<feature type="domain" description="GDPGP1-like C-terminal" evidence="2">
    <location>
        <begin position="171"/>
        <end position="312"/>
    </location>
</feature>
<dbReference type="Gene3D" id="3.30.428.70">
    <property type="match status" value="1"/>
</dbReference>
<accession>A0A4R2GMT9</accession>
<evidence type="ECO:0000259" key="2">
    <source>
        <dbReference type="Pfam" id="PF26216"/>
    </source>
</evidence>
<proteinExistence type="predicted"/>
<dbReference type="InterPro" id="IPR043171">
    <property type="entry name" value="Ap4A_phos1/2-like"/>
</dbReference>
<sequence length="314" mass="36002">MGLAFNSIDELFATQLKNWDLAARNYDGLNGVLTREVEFEEGFSFKIQFNPERIRSSAAKVDADSIRKRSCFLCAENRPAEQKGISFNQNYQILLNPFPIFHRHLTIVDNSHREQLISGRYRDMLRLSDELRDFVVFYNGPRCGASAPDHFHFQAGNRGFMPVEKDIYQTNKQILASTEGCSLFAMDNYLRKALLFTGSDLNALEACFSSVFSVLEDFIPSVPEPMMNVLVDKEGEEWRVVIFPRKNHRPAQFFATGYDQLLLSPASVDFGGVLITPRKEDFEKLDNSLIRNIFKQVTVDDDVWNEIKERLVSS</sequence>
<dbReference type="RefSeq" id="WP_132433492.1">
    <property type="nucleotide sequence ID" value="NZ_SLWK01000004.1"/>
</dbReference>
<evidence type="ECO:0000313" key="4">
    <source>
        <dbReference type="Proteomes" id="UP000295221"/>
    </source>
</evidence>
<dbReference type="Proteomes" id="UP000295221">
    <property type="component" value="Unassembled WGS sequence"/>
</dbReference>
<dbReference type="InterPro" id="IPR036265">
    <property type="entry name" value="HIT-like_sf"/>
</dbReference>
<reference evidence="3 4" key="1">
    <citation type="submission" date="2019-03" db="EMBL/GenBank/DDBJ databases">
        <title>Genomic Encyclopedia of Type Strains, Phase IV (KMG-IV): sequencing the most valuable type-strain genomes for metagenomic binning, comparative biology and taxonomic classification.</title>
        <authorList>
            <person name="Goeker M."/>
        </authorList>
    </citation>
    <scope>NUCLEOTIDE SEQUENCE [LARGE SCALE GENOMIC DNA]</scope>
    <source>
        <strain evidence="3 4">DSM 24179</strain>
    </source>
</reference>
<keyword evidence="3" id="KW-0808">Transferase</keyword>
<dbReference type="GO" id="GO:0016779">
    <property type="term" value="F:nucleotidyltransferase activity"/>
    <property type="evidence" value="ECO:0007669"/>
    <property type="project" value="UniProtKB-KW"/>
</dbReference>
<feature type="domain" description="DUF4922" evidence="1">
    <location>
        <begin position="11"/>
        <end position="157"/>
    </location>
</feature>
<dbReference type="EMBL" id="SLWK01000004">
    <property type="protein sequence ID" value="TCO08923.1"/>
    <property type="molecule type" value="Genomic_DNA"/>
</dbReference>
<protein>
    <submittedName>
        <fullName evidence="3">ATP adenylyltransferase/5',5'''-P-1,P-4-tetraphosphate phosphorylase II</fullName>
    </submittedName>
</protein>
<comment type="caution">
    <text evidence="3">The sequence shown here is derived from an EMBL/GenBank/DDBJ whole genome shotgun (WGS) entry which is preliminary data.</text>
</comment>
<dbReference type="SUPFAM" id="SSF54197">
    <property type="entry name" value="HIT-like"/>
    <property type="match status" value="1"/>
</dbReference>
<name>A0A4R2GMT9_9BACT</name>
<keyword evidence="3" id="KW-0548">Nucleotidyltransferase</keyword>
<organism evidence="3 4">
    <name type="scientific">Natronoflexus pectinivorans</name>
    <dbReference type="NCBI Taxonomy" id="682526"/>
    <lineage>
        <taxon>Bacteria</taxon>
        <taxon>Pseudomonadati</taxon>
        <taxon>Bacteroidota</taxon>
        <taxon>Bacteroidia</taxon>
        <taxon>Marinilabiliales</taxon>
        <taxon>Marinilabiliaceae</taxon>
        <taxon>Natronoflexus</taxon>
    </lineage>
</organism>
<dbReference type="AlphaFoldDB" id="A0A4R2GMT9"/>
<gene>
    <name evidence="3" type="ORF">EV194_104234</name>
</gene>
<evidence type="ECO:0000313" key="3">
    <source>
        <dbReference type="EMBL" id="TCO08923.1"/>
    </source>
</evidence>
<dbReference type="Pfam" id="PF16269">
    <property type="entry name" value="DUF4922"/>
    <property type="match status" value="1"/>
</dbReference>
<dbReference type="InterPro" id="IPR058865">
    <property type="entry name" value="GDPGP1_C"/>
</dbReference>